<keyword evidence="12" id="KW-1185">Reference proteome</keyword>
<dbReference type="Proteomes" id="UP000029554">
    <property type="component" value="Unassembled WGS sequence"/>
</dbReference>
<dbReference type="Pfam" id="PF02875">
    <property type="entry name" value="Mur_ligase_C"/>
    <property type="match status" value="1"/>
</dbReference>
<dbReference type="GO" id="GO:0009252">
    <property type="term" value="P:peptidoglycan biosynthetic process"/>
    <property type="evidence" value="ECO:0007669"/>
    <property type="project" value="UniProtKB-UniRule"/>
</dbReference>
<dbReference type="GO" id="GO:0008360">
    <property type="term" value="P:regulation of cell shape"/>
    <property type="evidence" value="ECO:0007669"/>
    <property type="project" value="UniProtKB-KW"/>
</dbReference>
<dbReference type="GO" id="GO:0005737">
    <property type="term" value="C:cytoplasm"/>
    <property type="evidence" value="ECO:0007669"/>
    <property type="project" value="UniProtKB-SubCell"/>
</dbReference>
<evidence type="ECO:0000259" key="10">
    <source>
        <dbReference type="Pfam" id="PF08245"/>
    </source>
</evidence>
<dbReference type="Gene3D" id="3.90.190.20">
    <property type="entry name" value="Mur ligase, C-terminal domain"/>
    <property type="match status" value="1"/>
</dbReference>
<accession>A0A095SXL2</accession>
<evidence type="ECO:0000256" key="7">
    <source>
        <dbReference type="HAMAP-Rule" id="MF_00639"/>
    </source>
</evidence>
<dbReference type="GO" id="GO:0005524">
    <property type="term" value="F:ATP binding"/>
    <property type="evidence" value="ECO:0007669"/>
    <property type="project" value="UniProtKB-UniRule"/>
</dbReference>
<keyword evidence="4 7" id="KW-0436">Ligase</keyword>
<dbReference type="InterPro" id="IPR004101">
    <property type="entry name" value="Mur_ligase_C"/>
</dbReference>
<comment type="caution">
    <text evidence="11">The sequence shown here is derived from an EMBL/GenBank/DDBJ whole genome shotgun (WGS) entry which is preliminary data.</text>
</comment>
<evidence type="ECO:0000256" key="3">
    <source>
        <dbReference type="ARBA" id="ARBA00022490"/>
    </source>
</evidence>
<reference evidence="11 12" key="1">
    <citation type="submission" date="2014-09" db="EMBL/GenBank/DDBJ databases">
        <title>Whole Genome Shotgun of Flavobacterium aquatile LMG 4008.</title>
        <authorList>
            <person name="Gale A.N."/>
            <person name="Pipes S.E."/>
            <person name="Newman J.D."/>
        </authorList>
    </citation>
    <scope>NUCLEOTIDE SEQUENCE [LARGE SCALE GENOMIC DNA]</scope>
    <source>
        <strain evidence="11 12">LMG 4008</strain>
    </source>
</reference>
<evidence type="ECO:0000313" key="12">
    <source>
        <dbReference type="Proteomes" id="UP000029554"/>
    </source>
</evidence>
<gene>
    <name evidence="7" type="primary">murD</name>
    <name evidence="11" type="ORF">LG45_00550</name>
</gene>
<dbReference type="Pfam" id="PF21377">
    <property type="entry name" value="MurD_N"/>
    <property type="match status" value="1"/>
</dbReference>
<dbReference type="NCBIfam" id="TIGR01087">
    <property type="entry name" value="murD"/>
    <property type="match status" value="1"/>
</dbReference>
<feature type="domain" description="Mur ligase C-terminal" evidence="9">
    <location>
        <begin position="308"/>
        <end position="421"/>
    </location>
</feature>
<dbReference type="EC" id="6.3.2.9" evidence="7 8"/>
<keyword evidence="7 8" id="KW-0573">Peptidoglycan synthesis</keyword>
<dbReference type="GO" id="GO:0051301">
    <property type="term" value="P:cell division"/>
    <property type="evidence" value="ECO:0007669"/>
    <property type="project" value="UniProtKB-KW"/>
</dbReference>
<dbReference type="OrthoDB" id="9809796at2"/>
<feature type="binding site" evidence="7">
    <location>
        <begin position="109"/>
        <end position="115"/>
    </location>
    <ligand>
        <name>ATP</name>
        <dbReference type="ChEBI" id="CHEBI:30616"/>
    </ligand>
</feature>
<evidence type="ECO:0000256" key="1">
    <source>
        <dbReference type="ARBA" id="ARBA00004496"/>
    </source>
</evidence>
<evidence type="ECO:0000313" key="11">
    <source>
        <dbReference type="EMBL" id="KGD69307.1"/>
    </source>
</evidence>
<evidence type="ECO:0000259" key="9">
    <source>
        <dbReference type="Pfam" id="PF02875"/>
    </source>
</evidence>
<dbReference type="HAMAP" id="MF_00639">
    <property type="entry name" value="MurD"/>
    <property type="match status" value="1"/>
</dbReference>
<dbReference type="Pfam" id="PF08245">
    <property type="entry name" value="Mur_ligase_M"/>
    <property type="match status" value="1"/>
</dbReference>
<dbReference type="SUPFAM" id="SSF53244">
    <property type="entry name" value="MurD-like peptide ligases, peptide-binding domain"/>
    <property type="match status" value="1"/>
</dbReference>
<keyword evidence="6 7" id="KW-0067">ATP-binding</keyword>
<dbReference type="InterPro" id="IPR036615">
    <property type="entry name" value="Mur_ligase_C_dom_sf"/>
</dbReference>
<dbReference type="SUPFAM" id="SSF53623">
    <property type="entry name" value="MurD-like peptide ligases, catalytic domain"/>
    <property type="match status" value="1"/>
</dbReference>
<dbReference type="EMBL" id="JRHH01000001">
    <property type="protein sequence ID" value="KGD69307.1"/>
    <property type="molecule type" value="Genomic_DNA"/>
</dbReference>
<dbReference type="PANTHER" id="PTHR43692">
    <property type="entry name" value="UDP-N-ACETYLMURAMOYLALANINE--D-GLUTAMATE LIGASE"/>
    <property type="match status" value="1"/>
</dbReference>
<keyword evidence="5 7" id="KW-0547">Nucleotide-binding</keyword>
<keyword evidence="7 8" id="KW-0131">Cell cycle</keyword>
<dbReference type="PANTHER" id="PTHR43692:SF1">
    <property type="entry name" value="UDP-N-ACETYLMURAMOYLALANINE--D-GLUTAMATE LIGASE"/>
    <property type="match status" value="1"/>
</dbReference>
<keyword evidence="7 8" id="KW-0132">Cell division</keyword>
<name>A0A095SXL2_9FLAO</name>
<sequence length="444" mass="49896">MKRLVVLGGGESGVGTAILGKKEGYDVFVSDFGKIKDNYRDVLNNYEIKWEDEKHTEELILNASVVMKSPGIPDKAPIVKKLIEKGIPVISEIEFANDFTKAMTIGITGSNGKTTTTMLTYHLLKEAGLNVGLGGNIGKSFAWQVAEENYDSYVLELSSFQLDGIINYKPHIAIITNISPDHLDRYDYKYENYIASKFRITMNQTEKDYLIYDADDEAISNWLQNNKVKAQLIPFSISKSIEYGAFLNNNIMEININQEEFLMETAQIALEGKHNMKNAMAATSVANILRIRKQTIRESLSNFQGVEHRLEKVLKIHNVQYINDSKATNVNASFFALDSMTTPTVWILGGVDKGNDYSELMALVHEKVKAIICLGVDNKKIIDAFGNIVDMMVEVDNMRDAVNTARHIAEKGDTVLLSPACASFDLFENYEDRGNQFKREVRNL</sequence>
<dbReference type="UniPathway" id="UPA00219"/>
<dbReference type="eggNOG" id="COG0771">
    <property type="taxonomic scope" value="Bacteria"/>
</dbReference>
<comment type="function">
    <text evidence="7 8">Cell wall formation. Catalyzes the addition of glutamate to the nucleotide precursor UDP-N-acetylmuramoyl-L-alanine (UMA).</text>
</comment>
<keyword evidence="7 8" id="KW-0961">Cell wall biogenesis/degradation</keyword>
<proteinExistence type="inferred from homology"/>
<evidence type="ECO:0000256" key="8">
    <source>
        <dbReference type="RuleBase" id="RU003664"/>
    </source>
</evidence>
<dbReference type="AlphaFoldDB" id="A0A095SXL2"/>
<dbReference type="GO" id="GO:0008764">
    <property type="term" value="F:UDP-N-acetylmuramoylalanine-D-glutamate ligase activity"/>
    <property type="evidence" value="ECO:0007669"/>
    <property type="project" value="UniProtKB-UniRule"/>
</dbReference>
<dbReference type="SUPFAM" id="SSF51984">
    <property type="entry name" value="MurCD N-terminal domain"/>
    <property type="match status" value="1"/>
</dbReference>
<dbReference type="InterPro" id="IPR036565">
    <property type="entry name" value="Mur-like_cat_sf"/>
</dbReference>
<organism evidence="11 12">
    <name type="scientific">Flavobacterium aquatile LMG 4008 = ATCC 11947</name>
    <dbReference type="NCBI Taxonomy" id="1453498"/>
    <lineage>
        <taxon>Bacteria</taxon>
        <taxon>Pseudomonadati</taxon>
        <taxon>Bacteroidota</taxon>
        <taxon>Flavobacteriia</taxon>
        <taxon>Flavobacteriales</taxon>
        <taxon>Flavobacteriaceae</taxon>
        <taxon>Flavobacterium</taxon>
    </lineage>
</organism>
<feature type="domain" description="Mur ligase central" evidence="10">
    <location>
        <begin position="107"/>
        <end position="285"/>
    </location>
</feature>
<keyword evidence="3 7" id="KW-0963">Cytoplasm</keyword>
<dbReference type="InterPro" id="IPR013221">
    <property type="entry name" value="Mur_ligase_cen"/>
</dbReference>
<dbReference type="InterPro" id="IPR005762">
    <property type="entry name" value="MurD"/>
</dbReference>
<evidence type="ECO:0000256" key="2">
    <source>
        <dbReference type="ARBA" id="ARBA00004752"/>
    </source>
</evidence>
<dbReference type="Gene3D" id="3.40.1190.10">
    <property type="entry name" value="Mur-like, catalytic domain"/>
    <property type="match status" value="1"/>
</dbReference>
<comment type="similarity">
    <text evidence="7">Belongs to the MurCDEF family.</text>
</comment>
<dbReference type="GO" id="GO:0071555">
    <property type="term" value="P:cell wall organization"/>
    <property type="evidence" value="ECO:0007669"/>
    <property type="project" value="UniProtKB-KW"/>
</dbReference>
<dbReference type="RefSeq" id="WP_035123380.1">
    <property type="nucleotide sequence ID" value="NZ_JRHH01000001.1"/>
</dbReference>
<comment type="catalytic activity">
    <reaction evidence="7 8">
        <text>UDP-N-acetyl-alpha-D-muramoyl-L-alanine + D-glutamate + ATP = UDP-N-acetyl-alpha-D-muramoyl-L-alanyl-D-glutamate + ADP + phosphate + H(+)</text>
        <dbReference type="Rhea" id="RHEA:16429"/>
        <dbReference type="ChEBI" id="CHEBI:15378"/>
        <dbReference type="ChEBI" id="CHEBI:29986"/>
        <dbReference type="ChEBI" id="CHEBI:30616"/>
        <dbReference type="ChEBI" id="CHEBI:43474"/>
        <dbReference type="ChEBI" id="CHEBI:83898"/>
        <dbReference type="ChEBI" id="CHEBI:83900"/>
        <dbReference type="ChEBI" id="CHEBI:456216"/>
        <dbReference type="EC" id="6.3.2.9"/>
    </reaction>
</comment>
<comment type="subcellular location">
    <subcellularLocation>
        <location evidence="1 7 8">Cytoplasm</location>
    </subcellularLocation>
</comment>
<dbReference type="Gene3D" id="3.40.50.720">
    <property type="entry name" value="NAD(P)-binding Rossmann-like Domain"/>
    <property type="match status" value="1"/>
</dbReference>
<keyword evidence="7 8" id="KW-0133">Cell shape</keyword>
<evidence type="ECO:0000256" key="5">
    <source>
        <dbReference type="ARBA" id="ARBA00022741"/>
    </source>
</evidence>
<dbReference type="STRING" id="1453498.LG45_00550"/>
<evidence type="ECO:0000256" key="6">
    <source>
        <dbReference type="ARBA" id="ARBA00022840"/>
    </source>
</evidence>
<evidence type="ECO:0000256" key="4">
    <source>
        <dbReference type="ARBA" id="ARBA00022598"/>
    </source>
</evidence>
<protein>
    <recommendedName>
        <fullName evidence="7 8">UDP-N-acetylmuramoylalanine--D-glutamate ligase</fullName>
        <ecNumber evidence="7 8">6.3.2.9</ecNumber>
    </recommendedName>
    <alternativeName>
        <fullName evidence="7">D-glutamic acid-adding enzyme</fullName>
    </alternativeName>
    <alternativeName>
        <fullName evidence="7">UDP-N-acetylmuramoyl-L-alanyl-D-glutamate synthetase</fullName>
    </alternativeName>
</protein>
<comment type="pathway">
    <text evidence="2 7 8">Cell wall biogenesis; peptidoglycan biosynthesis.</text>
</comment>